<name>X1LU32_9ZZZZ</name>
<sequence>AEEIAKLTLPEDASPLMTATELRITGNNLITTEELLSNIPLIYNTSDMPLLKAESTDLYDFRTLCDIIENPGQPRQISARTIRGLTQCILGIYKNKGYSGIFVSVPPAALEGGKLRDDILLVKVTEAPVTSITTSYFTPDNERVEKGYLKDSFLREWTPFKVGEVGKQKELEDYVNLLNLN</sequence>
<accession>X1LU32</accession>
<evidence type="ECO:0000313" key="1">
    <source>
        <dbReference type="EMBL" id="GAI09321.1"/>
    </source>
</evidence>
<dbReference type="EMBL" id="BARV01012904">
    <property type="protein sequence ID" value="GAI09321.1"/>
    <property type="molecule type" value="Genomic_DNA"/>
</dbReference>
<feature type="non-terminal residue" evidence="1">
    <location>
        <position position="1"/>
    </location>
</feature>
<feature type="non-terminal residue" evidence="1">
    <location>
        <position position="181"/>
    </location>
</feature>
<comment type="caution">
    <text evidence="1">The sequence shown here is derived from an EMBL/GenBank/DDBJ whole genome shotgun (WGS) entry which is preliminary data.</text>
</comment>
<organism evidence="1">
    <name type="scientific">marine sediment metagenome</name>
    <dbReference type="NCBI Taxonomy" id="412755"/>
    <lineage>
        <taxon>unclassified sequences</taxon>
        <taxon>metagenomes</taxon>
        <taxon>ecological metagenomes</taxon>
    </lineage>
</organism>
<reference evidence="1" key="1">
    <citation type="journal article" date="2014" name="Front. Microbiol.">
        <title>High frequency of phylogenetically diverse reductive dehalogenase-homologous genes in deep subseafloor sedimentary metagenomes.</title>
        <authorList>
            <person name="Kawai M."/>
            <person name="Futagami T."/>
            <person name="Toyoda A."/>
            <person name="Takaki Y."/>
            <person name="Nishi S."/>
            <person name="Hori S."/>
            <person name="Arai W."/>
            <person name="Tsubouchi T."/>
            <person name="Morono Y."/>
            <person name="Uchiyama I."/>
            <person name="Ito T."/>
            <person name="Fujiyama A."/>
            <person name="Inagaki F."/>
            <person name="Takami H."/>
        </authorList>
    </citation>
    <scope>NUCLEOTIDE SEQUENCE</scope>
    <source>
        <strain evidence="1">Expedition CK06-06</strain>
    </source>
</reference>
<protein>
    <submittedName>
        <fullName evidence="1">Uncharacterized protein</fullName>
    </submittedName>
</protein>
<gene>
    <name evidence="1" type="ORF">S06H3_23648</name>
</gene>
<dbReference type="AlphaFoldDB" id="X1LU32"/>
<proteinExistence type="predicted"/>